<keyword evidence="4 6" id="KW-0472">Membrane</keyword>
<evidence type="ECO:0000313" key="9">
    <source>
        <dbReference type="Proteomes" id="UP000236290"/>
    </source>
</evidence>
<dbReference type="Pfam" id="PF07690">
    <property type="entry name" value="MFS_1"/>
    <property type="match status" value="1"/>
</dbReference>
<comment type="caution">
    <text evidence="8">The sequence shown here is derived from an EMBL/GenBank/DDBJ whole genome shotgun (WGS) entry which is preliminary data.</text>
</comment>
<reference evidence="8 9" key="1">
    <citation type="submission" date="2017-02" db="EMBL/GenBank/DDBJ databases">
        <title>Genomes of Trichoderma spp. with biocontrol activity.</title>
        <authorList>
            <person name="Gardiner D."/>
            <person name="Kazan K."/>
            <person name="Vos C."/>
            <person name="Harvey P."/>
        </authorList>
    </citation>
    <scope>NUCLEOTIDE SEQUENCE [LARGE SCALE GENOMIC DNA]</scope>
    <source>
        <strain evidence="8 9">Tr1</strain>
    </source>
</reference>
<feature type="region of interest" description="Disordered" evidence="5">
    <location>
        <begin position="1"/>
        <end position="52"/>
    </location>
</feature>
<sequence length="183" mass="19434">MASTQIFTPPPISKSPLTSQTSDNSTQPHVDDVESQRPAQEDTPLLSAPDESWSPPAGFVSIQLAIMTNVFLYGFDSTITAATYAVISSEFDAANSASWLTTSYLVTSAAFQPLYGRVSDIFGRRACFFVATTFFALGCLGCGVAESMLALNCMRAVTGIGGAGLMTMGEAINFAAFTTSYMR</sequence>
<comment type="subcellular location">
    <subcellularLocation>
        <location evidence="1">Membrane</location>
        <topology evidence="1">Multi-pass membrane protein</topology>
    </subcellularLocation>
</comment>
<keyword evidence="2 6" id="KW-0812">Transmembrane</keyword>
<dbReference type="Gene3D" id="1.20.1720.10">
    <property type="entry name" value="Multidrug resistance protein D"/>
    <property type="match status" value="1"/>
</dbReference>
<dbReference type="Proteomes" id="UP000236290">
    <property type="component" value="Unassembled WGS sequence"/>
</dbReference>
<dbReference type="InterPro" id="IPR011701">
    <property type="entry name" value="MFS"/>
</dbReference>
<dbReference type="PANTHER" id="PTHR23501:SF81">
    <property type="entry name" value="VACUOLAR BASIC AMINO ACID TRANSPORTER 2"/>
    <property type="match status" value="1"/>
</dbReference>
<dbReference type="PANTHER" id="PTHR23501">
    <property type="entry name" value="MAJOR FACILITATOR SUPERFAMILY"/>
    <property type="match status" value="1"/>
</dbReference>
<feature type="transmembrane region" description="Helical" evidence="6">
    <location>
        <begin position="156"/>
        <end position="177"/>
    </location>
</feature>
<evidence type="ECO:0000256" key="4">
    <source>
        <dbReference type="ARBA" id="ARBA00023136"/>
    </source>
</evidence>
<dbReference type="SUPFAM" id="SSF103473">
    <property type="entry name" value="MFS general substrate transporter"/>
    <property type="match status" value="1"/>
</dbReference>
<evidence type="ECO:0000256" key="6">
    <source>
        <dbReference type="SAM" id="Phobius"/>
    </source>
</evidence>
<dbReference type="AlphaFoldDB" id="A0A2K0UE73"/>
<gene>
    <name evidence="8" type="ORF">THARTR1_03609</name>
</gene>
<feature type="compositionally biased region" description="Polar residues" evidence="5">
    <location>
        <begin position="15"/>
        <end position="28"/>
    </location>
</feature>
<protein>
    <recommendedName>
        <fullName evidence="7">Major facilitator superfamily (MFS) profile domain-containing protein</fullName>
    </recommendedName>
</protein>
<dbReference type="OrthoDB" id="6770063at2759"/>
<evidence type="ECO:0000256" key="1">
    <source>
        <dbReference type="ARBA" id="ARBA00004141"/>
    </source>
</evidence>
<name>A0A2K0UE73_TRIHA</name>
<dbReference type="InterPro" id="IPR020846">
    <property type="entry name" value="MFS_dom"/>
</dbReference>
<dbReference type="GO" id="GO:0015174">
    <property type="term" value="F:basic amino acid transmembrane transporter activity"/>
    <property type="evidence" value="ECO:0007669"/>
    <property type="project" value="TreeGrafter"/>
</dbReference>
<feature type="transmembrane region" description="Helical" evidence="6">
    <location>
        <begin position="126"/>
        <end position="150"/>
    </location>
</feature>
<accession>A0A2K0UE73</accession>
<organism evidence="8 9">
    <name type="scientific">Trichoderma harzianum</name>
    <name type="common">Hypocrea lixii</name>
    <dbReference type="NCBI Taxonomy" id="5544"/>
    <lineage>
        <taxon>Eukaryota</taxon>
        <taxon>Fungi</taxon>
        <taxon>Dikarya</taxon>
        <taxon>Ascomycota</taxon>
        <taxon>Pezizomycotina</taxon>
        <taxon>Sordariomycetes</taxon>
        <taxon>Hypocreomycetidae</taxon>
        <taxon>Hypocreales</taxon>
        <taxon>Hypocreaceae</taxon>
        <taxon>Trichoderma</taxon>
    </lineage>
</organism>
<keyword evidence="3 6" id="KW-1133">Transmembrane helix</keyword>
<dbReference type="InterPro" id="IPR036259">
    <property type="entry name" value="MFS_trans_sf"/>
</dbReference>
<evidence type="ECO:0000256" key="5">
    <source>
        <dbReference type="SAM" id="MobiDB-lite"/>
    </source>
</evidence>
<evidence type="ECO:0000259" key="7">
    <source>
        <dbReference type="PROSITE" id="PS50850"/>
    </source>
</evidence>
<evidence type="ECO:0000256" key="3">
    <source>
        <dbReference type="ARBA" id="ARBA00022989"/>
    </source>
</evidence>
<evidence type="ECO:0000313" key="8">
    <source>
        <dbReference type="EMBL" id="PNP56084.1"/>
    </source>
</evidence>
<dbReference type="EMBL" id="MTYI01000048">
    <property type="protein sequence ID" value="PNP56084.1"/>
    <property type="molecule type" value="Genomic_DNA"/>
</dbReference>
<feature type="domain" description="Major facilitator superfamily (MFS) profile" evidence="7">
    <location>
        <begin position="62"/>
        <end position="183"/>
    </location>
</feature>
<dbReference type="GO" id="GO:0000329">
    <property type="term" value="C:fungal-type vacuole membrane"/>
    <property type="evidence" value="ECO:0007669"/>
    <property type="project" value="TreeGrafter"/>
</dbReference>
<proteinExistence type="predicted"/>
<evidence type="ECO:0000256" key="2">
    <source>
        <dbReference type="ARBA" id="ARBA00022692"/>
    </source>
</evidence>
<dbReference type="PROSITE" id="PS50850">
    <property type="entry name" value="MFS"/>
    <property type="match status" value="1"/>
</dbReference>